<dbReference type="AlphaFoldDB" id="A0A2T3J531"/>
<evidence type="ECO:0000313" key="2">
    <source>
        <dbReference type="EMBL" id="PSU36385.1"/>
    </source>
</evidence>
<organism evidence="2 3">
    <name type="scientific">Photobacterium lutimaris</name>
    <dbReference type="NCBI Taxonomy" id="388278"/>
    <lineage>
        <taxon>Bacteria</taxon>
        <taxon>Pseudomonadati</taxon>
        <taxon>Pseudomonadota</taxon>
        <taxon>Gammaproteobacteria</taxon>
        <taxon>Vibrionales</taxon>
        <taxon>Vibrionaceae</taxon>
        <taxon>Photobacterium</taxon>
    </lineage>
</organism>
<gene>
    <name evidence="2" type="ORF">C9I99_05170</name>
</gene>
<dbReference type="RefSeq" id="WP_107347739.1">
    <property type="nucleotide sequence ID" value="NZ_PYMH01000001.1"/>
</dbReference>
<keyword evidence="3" id="KW-1185">Reference proteome</keyword>
<protein>
    <submittedName>
        <fullName evidence="2">DUF4381 domain-containing protein</fullName>
    </submittedName>
</protein>
<proteinExistence type="predicted"/>
<keyword evidence="1" id="KW-0812">Transmembrane</keyword>
<comment type="caution">
    <text evidence="2">The sequence shown here is derived from an EMBL/GenBank/DDBJ whole genome shotgun (WGS) entry which is preliminary data.</text>
</comment>
<sequence>MADTTMPALPLADIHLPETPGIWPLAWGWWVAFLLTAITLTYLTLFILRRRRQNLARREALNRLAILKSPADFNQLNLLLRQVAMSYHSRTEVAGLTGQSWLSFLDLHLEEKDRGFTRLSEVWQQGLFSPIPLEKEQFSMCYQQAKKWIRKANFNSMPDVSKESGNV</sequence>
<accession>A0A2T3J531</accession>
<dbReference type="EMBL" id="PYMH01000001">
    <property type="protein sequence ID" value="PSU36385.1"/>
    <property type="molecule type" value="Genomic_DNA"/>
</dbReference>
<evidence type="ECO:0000256" key="1">
    <source>
        <dbReference type="SAM" id="Phobius"/>
    </source>
</evidence>
<evidence type="ECO:0000313" key="3">
    <source>
        <dbReference type="Proteomes" id="UP000241222"/>
    </source>
</evidence>
<name>A0A2T3J531_9GAMM</name>
<dbReference type="OrthoDB" id="283083at2"/>
<feature type="transmembrane region" description="Helical" evidence="1">
    <location>
        <begin position="27"/>
        <end position="48"/>
    </location>
</feature>
<reference evidence="2 3" key="1">
    <citation type="submission" date="2018-03" db="EMBL/GenBank/DDBJ databases">
        <title>Whole genome sequencing of Histamine producing bacteria.</title>
        <authorList>
            <person name="Butler K."/>
        </authorList>
    </citation>
    <scope>NUCLEOTIDE SEQUENCE [LARGE SCALE GENOMIC DNA]</scope>
    <source>
        <strain evidence="2 3">JCM 13586</strain>
    </source>
</reference>
<dbReference type="Pfam" id="PF14316">
    <property type="entry name" value="DUF4381"/>
    <property type="match status" value="1"/>
</dbReference>
<dbReference type="InterPro" id="IPR025489">
    <property type="entry name" value="DUF4381"/>
</dbReference>
<keyword evidence="1" id="KW-0472">Membrane</keyword>
<dbReference type="Proteomes" id="UP000241222">
    <property type="component" value="Unassembled WGS sequence"/>
</dbReference>
<keyword evidence="1" id="KW-1133">Transmembrane helix</keyword>